<gene>
    <name evidence="2" type="ORF">KG104_07145</name>
</gene>
<feature type="region of interest" description="Disordered" evidence="1">
    <location>
        <begin position="228"/>
        <end position="270"/>
    </location>
</feature>
<dbReference type="Proteomes" id="UP000680588">
    <property type="component" value="Chromosome"/>
</dbReference>
<name>A0A975S7Y4_9MICC</name>
<protein>
    <submittedName>
        <fullName evidence="2">DUF4192 domain-containing protein</fullName>
    </submittedName>
</protein>
<sequence>MTNSRSRRPRDPFPVSGPADILAYIPHSLGFTPKESLVLMTVDSSRLGATLRLDLPASALDYSEFAAKVSGILRSDVCANGVLMALYTDRAWKRPDAPPYRRLIHQLSRCLTGNGLPIRDGWVISSTAWREYFCSDSGCCPWPGRPLQDITNSTLSAEMVYRGSAYAPTLEQAVALDLPEPWGEPGAVAAVHRAAYGRRLAGHWCGSSQFAGTLDVWETVIEGSEAAAGQAGLAGEGNPAGPETTRGRYQGGSGEPLSGEPAPSGEPARGFALLRTDPETAGFLLASLRARPVRDTLLVMAALGKDQALAGAEACRLLSVDGARPLLPPSPDAAAQTDGRDTSGAGASRRGSGQAPGRGGRVIAGSSHELPRKRPQDAGRDYRDVLVGQYPQSPRWGAMDAAFAVFAELLAADAADGEEDREASSALLSLMGWIEWARGRGSRAQVLLTRCLESNPGYRLAELLEELLATGVFPVWATNQGTAWKAAERSPGAARR</sequence>
<proteinExistence type="predicted"/>
<dbReference type="AlphaFoldDB" id="A0A975S7Y4"/>
<feature type="compositionally biased region" description="Low complexity" evidence="1">
    <location>
        <begin position="342"/>
        <end position="353"/>
    </location>
</feature>
<evidence type="ECO:0000313" key="3">
    <source>
        <dbReference type="Proteomes" id="UP000680588"/>
    </source>
</evidence>
<organism evidence="2 3">
    <name type="scientific">Arthrobacter sunyaminii</name>
    <dbReference type="NCBI Taxonomy" id="2816859"/>
    <lineage>
        <taxon>Bacteria</taxon>
        <taxon>Bacillati</taxon>
        <taxon>Actinomycetota</taxon>
        <taxon>Actinomycetes</taxon>
        <taxon>Micrococcales</taxon>
        <taxon>Micrococcaceae</taxon>
        <taxon>Arthrobacter</taxon>
    </lineage>
</organism>
<reference evidence="2" key="1">
    <citation type="submission" date="2021-06" db="EMBL/GenBank/DDBJ databases">
        <title>Novel species in genus Arthrobacter.</title>
        <authorList>
            <person name="Zhang G."/>
        </authorList>
    </citation>
    <scope>NUCLEOTIDE SEQUENCE</scope>
    <source>
        <strain evidence="2">Zg-ZUI122</strain>
    </source>
</reference>
<feature type="region of interest" description="Disordered" evidence="1">
    <location>
        <begin position="326"/>
        <end position="378"/>
    </location>
</feature>
<dbReference type="EMBL" id="CP076456">
    <property type="protein sequence ID" value="QWQ37499.1"/>
    <property type="molecule type" value="Genomic_DNA"/>
</dbReference>
<dbReference type="InterPro" id="IPR025447">
    <property type="entry name" value="DUF4192"/>
</dbReference>
<evidence type="ECO:0000313" key="2">
    <source>
        <dbReference type="EMBL" id="QWQ37499.1"/>
    </source>
</evidence>
<accession>A0A975S7Y4</accession>
<evidence type="ECO:0000256" key="1">
    <source>
        <dbReference type="SAM" id="MobiDB-lite"/>
    </source>
</evidence>
<dbReference type="KEGG" id="asun:KG104_07145"/>
<keyword evidence="3" id="KW-1185">Reference proteome</keyword>
<dbReference type="Pfam" id="PF13830">
    <property type="entry name" value="DUF4192"/>
    <property type="match status" value="2"/>
</dbReference>
<dbReference type="RefSeq" id="WP_207346569.1">
    <property type="nucleotide sequence ID" value="NZ_CP076456.1"/>
</dbReference>
<feature type="compositionally biased region" description="Basic and acidic residues" evidence="1">
    <location>
        <begin position="369"/>
        <end position="378"/>
    </location>
</feature>
<feature type="compositionally biased region" description="Low complexity" evidence="1">
    <location>
        <begin position="228"/>
        <end position="237"/>
    </location>
</feature>